<dbReference type="NCBIfam" id="TIGR04183">
    <property type="entry name" value="Por_Secre_tail"/>
    <property type="match status" value="1"/>
</dbReference>
<dbReference type="Proteomes" id="UP000184147">
    <property type="component" value="Unassembled WGS sequence"/>
</dbReference>
<dbReference type="InterPro" id="IPR015943">
    <property type="entry name" value="WD40/YVTN_repeat-like_dom_sf"/>
</dbReference>
<dbReference type="Gene3D" id="2.130.10.10">
    <property type="entry name" value="YVTN repeat-like/Quinoprotein amine dehydrogenase"/>
    <property type="match status" value="3"/>
</dbReference>
<dbReference type="AlphaFoldDB" id="A0A1M5C4J6"/>
<sequence>MKTIRLLLLCCYFPLYAQLTWAPLPNITVNTNGQRFDDVFFLNETTGWAANGYYAAVYKTTDGGQNWVLQTNNALLGSDHYFRNIEFIDENVGFLGTLNGKFYRTTDGGVTWNLVSISPNPQAICGLDAVGATVYGCGAYFSPAYMIKSTDSGQTWQYTDMAAYANALVEVLFLDAQTGYACGNNAAGALILKTTDGGQSWSVVYNGSIPGEYVWKLQVLPNNPNQIFGAVQSFGPQTGKLITSSDGGQTWTTKTAPETGIQAVGFLDANHGWMGGYSAGIYETTDGGDTWVNTNVGGNLNRIFMVNSTLAFACGTTIYKLSGNLSTPTFDEQGRMPLQVTVAPNPIRDKLQLTIEYLGNDHLNLGLYDAQGKWLKTLIVDEIQHQGPKTYQFDFPYPSGVYYINLHTNTGRQSVKIVK</sequence>
<dbReference type="OrthoDB" id="9764804at2"/>
<dbReference type="EMBL" id="FQVQ01000010">
    <property type="protein sequence ID" value="SHF49668.1"/>
    <property type="molecule type" value="Genomic_DNA"/>
</dbReference>
<feature type="chain" id="PRO_5013200320" evidence="2">
    <location>
        <begin position="18"/>
        <end position="419"/>
    </location>
</feature>
<dbReference type="PANTHER" id="PTHR47199">
    <property type="entry name" value="PHOTOSYSTEM II STABILITY/ASSEMBLY FACTOR HCF136, CHLOROPLASTIC"/>
    <property type="match status" value="1"/>
</dbReference>
<keyword evidence="1 2" id="KW-0732">Signal</keyword>
<organism evidence="3 4">
    <name type="scientific">Flavobacterium fontis</name>
    <dbReference type="NCBI Taxonomy" id="1124188"/>
    <lineage>
        <taxon>Bacteria</taxon>
        <taxon>Pseudomonadati</taxon>
        <taxon>Bacteroidota</taxon>
        <taxon>Flavobacteriia</taxon>
        <taxon>Flavobacteriales</taxon>
        <taxon>Flavobacteriaceae</taxon>
        <taxon>Flavobacterium</taxon>
    </lineage>
</organism>
<dbReference type="STRING" id="1124188.SAMN05444377_110105"/>
<dbReference type="RefSeq" id="WP_073363662.1">
    <property type="nucleotide sequence ID" value="NZ_FQVQ01000010.1"/>
</dbReference>
<dbReference type="InterPro" id="IPR026444">
    <property type="entry name" value="Secre_tail"/>
</dbReference>
<proteinExistence type="predicted"/>
<gene>
    <name evidence="3" type="ORF">SAMN05444377_110105</name>
</gene>
<dbReference type="SUPFAM" id="SSF110296">
    <property type="entry name" value="Oligoxyloglucan reducing end-specific cellobiohydrolase"/>
    <property type="match status" value="1"/>
</dbReference>
<accession>A0A1M5C4J6</accession>
<protein>
    <submittedName>
        <fullName evidence="3">Por secretion system C-terminal sorting domain-containing protein</fullName>
    </submittedName>
</protein>
<evidence type="ECO:0000313" key="3">
    <source>
        <dbReference type="EMBL" id="SHF49668.1"/>
    </source>
</evidence>
<reference evidence="3 4" key="1">
    <citation type="submission" date="2016-11" db="EMBL/GenBank/DDBJ databases">
        <authorList>
            <person name="Jaros S."/>
            <person name="Januszkiewicz K."/>
            <person name="Wedrychowicz H."/>
        </authorList>
    </citation>
    <scope>NUCLEOTIDE SEQUENCE [LARGE SCALE GENOMIC DNA]</scope>
    <source>
        <strain evidence="3 4">DSM 25660</strain>
    </source>
</reference>
<evidence type="ECO:0000256" key="1">
    <source>
        <dbReference type="ARBA" id="ARBA00022729"/>
    </source>
</evidence>
<evidence type="ECO:0000256" key="2">
    <source>
        <dbReference type="SAM" id="SignalP"/>
    </source>
</evidence>
<feature type="signal peptide" evidence="2">
    <location>
        <begin position="1"/>
        <end position="17"/>
    </location>
</feature>
<dbReference type="PANTHER" id="PTHR47199:SF2">
    <property type="entry name" value="PHOTOSYSTEM II STABILITY_ASSEMBLY FACTOR HCF136, CHLOROPLASTIC"/>
    <property type="match status" value="1"/>
</dbReference>
<keyword evidence="4" id="KW-1185">Reference proteome</keyword>
<name>A0A1M5C4J6_9FLAO</name>
<evidence type="ECO:0000313" key="4">
    <source>
        <dbReference type="Proteomes" id="UP000184147"/>
    </source>
</evidence>
<dbReference type="CDD" id="cd15482">
    <property type="entry name" value="Sialidase_non-viral"/>
    <property type="match status" value="1"/>
</dbReference>